<dbReference type="GO" id="GO:0016556">
    <property type="term" value="P:mRNA modification"/>
    <property type="evidence" value="ECO:0007669"/>
    <property type="project" value="InterPro"/>
</dbReference>
<feature type="region of interest" description="Disordered" evidence="1">
    <location>
        <begin position="31"/>
        <end position="95"/>
    </location>
</feature>
<comment type="caution">
    <text evidence="2">The sequence shown here is derived from an EMBL/GenBank/DDBJ whole genome shotgun (WGS) entry which is preliminary data.</text>
</comment>
<keyword evidence="3" id="KW-1185">Reference proteome</keyword>
<dbReference type="InterPro" id="IPR040427">
    <property type="entry name" value="Flacc"/>
</dbReference>
<dbReference type="GO" id="GO:0036396">
    <property type="term" value="C:RNA N6-methyladenosine methyltransferase complex"/>
    <property type="evidence" value="ECO:0007669"/>
    <property type="project" value="InterPro"/>
</dbReference>
<evidence type="ECO:0000256" key="1">
    <source>
        <dbReference type="SAM" id="MobiDB-lite"/>
    </source>
</evidence>
<protein>
    <submittedName>
        <fullName evidence="2">Zinc finger CCCH domain-containing protein 13 isoform X1</fullName>
    </submittedName>
</protein>
<proteinExistence type="predicted"/>
<gene>
    <name evidence="2" type="ORF">JOB18_043767</name>
</gene>
<reference evidence="2 3" key="1">
    <citation type="journal article" date="2021" name="Sci. Rep.">
        <title>Chromosome anchoring in Senegalese sole (Solea senegalensis) reveals sex-associated markers and genome rearrangements in flatfish.</title>
        <authorList>
            <person name="Guerrero-Cozar I."/>
            <person name="Gomez-Garrido J."/>
            <person name="Berbel C."/>
            <person name="Martinez-Blanch J.F."/>
            <person name="Alioto T."/>
            <person name="Claros M.G."/>
            <person name="Gagnaire P.A."/>
            <person name="Manchado M."/>
        </authorList>
    </citation>
    <scope>NUCLEOTIDE SEQUENCE [LARGE SCALE GENOMIC DNA]</scope>
    <source>
        <strain evidence="2">Sse05_10M</strain>
    </source>
</reference>
<dbReference type="PANTHER" id="PTHR38563:SF1">
    <property type="entry name" value="FL(2)D-ASSOCIATED COMPLEX COMPONENT"/>
    <property type="match status" value="1"/>
</dbReference>
<evidence type="ECO:0000313" key="2">
    <source>
        <dbReference type="EMBL" id="KAG7503719.1"/>
    </source>
</evidence>
<organism evidence="2 3">
    <name type="scientific">Solea senegalensis</name>
    <name type="common">Senegalese sole</name>
    <dbReference type="NCBI Taxonomy" id="28829"/>
    <lineage>
        <taxon>Eukaryota</taxon>
        <taxon>Metazoa</taxon>
        <taxon>Chordata</taxon>
        <taxon>Craniata</taxon>
        <taxon>Vertebrata</taxon>
        <taxon>Euteleostomi</taxon>
        <taxon>Actinopterygii</taxon>
        <taxon>Neopterygii</taxon>
        <taxon>Teleostei</taxon>
        <taxon>Neoteleostei</taxon>
        <taxon>Acanthomorphata</taxon>
        <taxon>Carangaria</taxon>
        <taxon>Pleuronectiformes</taxon>
        <taxon>Pleuronectoidei</taxon>
        <taxon>Soleidae</taxon>
        <taxon>Solea</taxon>
    </lineage>
</organism>
<dbReference type="EMBL" id="JAGKHQ010000012">
    <property type="protein sequence ID" value="KAG7503719.1"/>
    <property type="molecule type" value="Genomic_DNA"/>
</dbReference>
<accession>A0AAV6RGW4</accession>
<sequence length="309" mass="33576">MMMMMELPPHGDLRGLGRGDMMRLDRGDYEPLLPRAAFGPPETDKASNSHHLIAEQRERELDKADSIDGDDDGKDDDGQSVTSVGEEYEPISDDELDVILADSQKKEDQQEDEKTSGPLDVIDVDWSSLMPKQKQEPRAAGAALLRFTPGAVLLRAGVSKRLAGPKLLEQVKEVCKSELDDPKDADKLFEHDLGALNMAALNRRVERASLLSNLGPCCKALCARRDFAIRRQLLKNDKGLTKQYPTTPVVDTELLQMSMRLFRRTMAGQTAAPERSDSVSAAAAAAAAADVCAGGSSKLSSALPEVCVS</sequence>
<feature type="compositionally biased region" description="Acidic residues" evidence="1">
    <location>
        <begin position="86"/>
        <end position="95"/>
    </location>
</feature>
<dbReference type="Proteomes" id="UP000693946">
    <property type="component" value="Linkage Group LG2"/>
</dbReference>
<evidence type="ECO:0000313" key="3">
    <source>
        <dbReference type="Proteomes" id="UP000693946"/>
    </source>
</evidence>
<dbReference type="PANTHER" id="PTHR38563">
    <property type="entry name" value="FL(2)D-ASSOCIATED COMPLEX COMPONENT"/>
    <property type="match status" value="1"/>
</dbReference>
<dbReference type="AlphaFoldDB" id="A0AAV6RGW4"/>
<feature type="compositionally biased region" description="Basic and acidic residues" evidence="1">
    <location>
        <begin position="42"/>
        <end position="66"/>
    </location>
</feature>
<name>A0AAV6RGW4_SOLSE</name>